<accession>A0A8D8BVN1</accession>
<protein>
    <submittedName>
        <fullName evidence="2">(northern house mosquito) hypothetical protein</fullName>
    </submittedName>
</protein>
<reference evidence="2" key="1">
    <citation type="submission" date="2021-05" db="EMBL/GenBank/DDBJ databases">
        <authorList>
            <person name="Alioto T."/>
            <person name="Alioto T."/>
            <person name="Gomez Garrido J."/>
        </authorList>
    </citation>
    <scope>NUCLEOTIDE SEQUENCE</scope>
</reference>
<proteinExistence type="predicted"/>
<dbReference type="AlphaFoldDB" id="A0A8D8BVN1"/>
<feature type="compositionally biased region" description="Basic residues" evidence="1">
    <location>
        <begin position="93"/>
        <end position="111"/>
    </location>
</feature>
<feature type="region of interest" description="Disordered" evidence="1">
    <location>
        <begin position="1"/>
        <end position="131"/>
    </location>
</feature>
<dbReference type="EMBL" id="HBUE01083771">
    <property type="protein sequence ID" value="CAG6478746.1"/>
    <property type="molecule type" value="Transcribed_RNA"/>
</dbReference>
<name>A0A8D8BVN1_CULPI</name>
<feature type="compositionally biased region" description="Basic and acidic residues" evidence="1">
    <location>
        <begin position="112"/>
        <end position="131"/>
    </location>
</feature>
<evidence type="ECO:0000313" key="2">
    <source>
        <dbReference type="EMBL" id="CAG6478746.1"/>
    </source>
</evidence>
<feature type="compositionally biased region" description="Polar residues" evidence="1">
    <location>
        <begin position="27"/>
        <end position="44"/>
    </location>
</feature>
<feature type="compositionally biased region" description="Polar residues" evidence="1">
    <location>
        <begin position="1"/>
        <end position="11"/>
    </location>
</feature>
<organism evidence="2">
    <name type="scientific">Culex pipiens</name>
    <name type="common">House mosquito</name>
    <dbReference type="NCBI Taxonomy" id="7175"/>
    <lineage>
        <taxon>Eukaryota</taxon>
        <taxon>Metazoa</taxon>
        <taxon>Ecdysozoa</taxon>
        <taxon>Arthropoda</taxon>
        <taxon>Hexapoda</taxon>
        <taxon>Insecta</taxon>
        <taxon>Pterygota</taxon>
        <taxon>Neoptera</taxon>
        <taxon>Endopterygota</taxon>
        <taxon>Diptera</taxon>
        <taxon>Nematocera</taxon>
        <taxon>Culicoidea</taxon>
        <taxon>Culicidae</taxon>
        <taxon>Culicinae</taxon>
        <taxon>Culicini</taxon>
        <taxon>Culex</taxon>
        <taxon>Culex</taxon>
    </lineage>
</organism>
<sequence length="131" mass="15095">MLSCSHCSSSHPKYPKAPSDLRERRQTFATFTCSNATRRTNQAAGQHDPRSEQLPPTGCYRSVPSHHNRKPPRIAQRNPSFIFPDHRADQQYRKQHFNRRSVHLGLRRARKHTADGMPDRAHGPVYADRSD</sequence>
<evidence type="ECO:0000256" key="1">
    <source>
        <dbReference type="SAM" id="MobiDB-lite"/>
    </source>
</evidence>